<evidence type="ECO:0000313" key="2">
    <source>
        <dbReference type="EMBL" id="RGD57299.1"/>
    </source>
</evidence>
<dbReference type="Gene3D" id="3.40.50.300">
    <property type="entry name" value="P-loop containing nucleotide triphosphate hydrolases"/>
    <property type="match status" value="1"/>
</dbReference>
<dbReference type="EMBL" id="QVIG01000001">
    <property type="protein sequence ID" value="RGD57299.1"/>
    <property type="molecule type" value="Genomic_DNA"/>
</dbReference>
<gene>
    <name evidence="2" type="ORF">DR950_05365</name>
</gene>
<dbReference type="SUPFAM" id="SSF52540">
    <property type="entry name" value="P-loop containing nucleoside triphosphate hydrolases"/>
    <property type="match status" value="1"/>
</dbReference>
<dbReference type="InterPro" id="IPR027417">
    <property type="entry name" value="P-loop_NTPase"/>
</dbReference>
<sequence>MLTELPPRHRPDHLRAACVILDGQDRILLTEPRSADERPGLPWAVVPPGSTARETAADVARHACRQRVAAARLRYLTELHLPPGPHGEAPHDLRVFVHRYAGASRRTAPGPDLRWSPPQSGTGEGLGLDAASAYCVGELLRHGPDDAADDGGIRAVAEIEDEARRLIDPVPALWRRDGAARVVVIGPPAVGKSTLLKRHTARAPDTEHVRDIVPVRRDRDRDRDRGPGPDNYLTRYLRGDDASGFFCQMETLLLRVLQNLRTGESGVMDQDVHSSLAYAKALRLSGALSAQQYETYYRYHHLITSALPPPEAMVHLTARTDVLMRRLRRRDRVLERSFTSSYVSLVAQCFEDVAEELAPRIPVHHLDTSELNPDQVLARFEELLPVRAGSTDRRTDRHDQAQG</sequence>
<dbReference type="InterPro" id="IPR050566">
    <property type="entry name" value="Deoxyribonucleoside_kinase"/>
</dbReference>
<dbReference type="PANTHER" id="PTHR10513:SF35">
    <property type="entry name" value="DEOXYADENOSINE KINASE"/>
    <property type="match status" value="1"/>
</dbReference>
<dbReference type="RefSeq" id="WP_117486106.1">
    <property type="nucleotide sequence ID" value="NZ_QVIG01000001.1"/>
</dbReference>
<accession>A0A372ZN47</accession>
<dbReference type="AlphaFoldDB" id="A0A372ZN47"/>
<proteinExistence type="predicted"/>
<dbReference type="GO" id="GO:0005737">
    <property type="term" value="C:cytoplasm"/>
    <property type="evidence" value="ECO:0007669"/>
    <property type="project" value="TreeGrafter"/>
</dbReference>
<evidence type="ECO:0000313" key="3">
    <source>
        <dbReference type="Proteomes" id="UP000263377"/>
    </source>
</evidence>
<feature type="domain" description="Deoxynucleoside kinase" evidence="1">
    <location>
        <begin position="183"/>
        <end position="370"/>
    </location>
</feature>
<dbReference type="Pfam" id="PF01712">
    <property type="entry name" value="dNK"/>
    <property type="match status" value="1"/>
</dbReference>
<dbReference type="GO" id="GO:0019136">
    <property type="term" value="F:deoxynucleoside kinase activity"/>
    <property type="evidence" value="ECO:0007669"/>
    <property type="project" value="TreeGrafter"/>
</dbReference>
<keyword evidence="3" id="KW-1185">Reference proteome</keyword>
<reference evidence="2 3" key="1">
    <citation type="submission" date="2018-08" db="EMBL/GenBank/DDBJ databases">
        <title>Diversity &amp; Physiological Properties of Lignin-Decomposing Actinobacteria from Soil.</title>
        <authorList>
            <person name="Roh S.G."/>
            <person name="Kim S.B."/>
        </authorList>
    </citation>
    <scope>NUCLEOTIDE SEQUENCE [LARGE SCALE GENOMIC DNA]</scope>
    <source>
        <strain evidence="2 3">MMS17-GH009</strain>
    </source>
</reference>
<organism evidence="2 3">
    <name type="scientific">Kitasatospora xanthocidica</name>
    <dbReference type="NCBI Taxonomy" id="83382"/>
    <lineage>
        <taxon>Bacteria</taxon>
        <taxon>Bacillati</taxon>
        <taxon>Actinomycetota</taxon>
        <taxon>Actinomycetes</taxon>
        <taxon>Kitasatosporales</taxon>
        <taxon>Streptomycetaceae</taxon>
        <taxon>Kitasatospora</taxon>
    </lineage>
</organism>
<dbReference type="InterPro" id="IPR031314">
    <property type="entry name" value="DNK_dom"/>
</dbReference>
<name>A0A372ZN47_9ACTN</name>
<dbReference type="Proteomes" id="UP000263377">
    <property type="component" value="Unassembled WGS sequence"/>
</dbReference>
<comment type="caution">
    <text evidence="2">The sequence shown here is derived from an EMBL/GenBank/DDBJ whole genome shotgun (WGS) entry which is preliminary data.</text>
</comment>
<dbReference type="PANTHER" id="PTHR10513">
    <property type="entry name" value="DEOXYNUCLEOSIDE KINASE"/>
    <property type="match status" value="1"/>
</dbReference>
<evidence type="ECO:0000259" key="1">
    <source>
        <dbReference type="Pfam" id="PF01712"/>
    </source>
</evidence>
<protein>
    <recommendedName>
        <fullName evidence="1">Deoxynucleoside kinase domain-containing protein</fullName>
    </recommendedName>
</protein>